<keyword evidence="5" id="KW-0274">FAD</keyword>
<keyword evidence="4" id="KW-0285">Flavoprotein</keyword>
<keyword evidence="6" id="KW-0560">Oxidoreductase</keyword>
<dbReference type="InterPro" id="IPR036188">
    <property type="entry name" value="FAD/NAD-bd_sf"/>
</dbReference>
<evidence type="ECO:0000256" key="5">
    <source>
        <dbReference type="ARBA" id="ARBA00022827"/>
    </source>
</evidence>
<evidence type="ECO:0000256" key="1">
    <source>
        <dbReference type="ARBA" id="ARBA00001974"/>
    </source>
</evidence>
<dbReference type="GO" id="GO:0071949">
    <property type="term" value="F:FAD binding"/>
    <property type="evidence" value="ECO:0007669"/>
    <property type="project" value="InterPro"/>
</dbReference>
<dbReference type="PRINTS" id="PR00420">
    <property type="entry name" value="RNGMNOXGNASE"/>
</dbReference>
<keyword evidence="10" id="KW-1185">Reference proteome</keyword>
<keyword evidence="7" id="KW-0503">Monooxygenase</keyword>
<dbReference type="EMBL" id="FTOM01000001">
    <property type="protein sequence ID" value="SIS49397.1"/>
    <property type="molecule type" value="Genomic_DNA"/>
</dbReference>
<dbReference type="InterPro" id="IPR002938">
    <property type="entry name" value="FAD-bd"/>
</dbReference>
<dbReference type="Proteomes" id="UP000186098">
    <property type="component" value="Unassembled WGS sequence"/>
</dbReference>
<gene>
    <name evidence="9" type="ORF">SAMN05421795_10149</name>
</gene>
<dbReference type="OrthoDB" id="9796623at2"/>
<evidence type="ECO:0000256" key="6">
    <source>
        <dbReference type="ARBA" id="ARBA00023002"/>
    </source>
</evidence>
<dbReference type="Pfam" id="PF01494">
    <property type="entry name" value="FAD_binding_3"/>
    <property type="match status" value="1"/>
</dbReference>
<evidence type="ECO:0000256" key="3">
    <source>
        <dbReference type="ARBA" id="ARBA00005349"/>
    </source>
</evidence>
<comment type="pathway">
    <text evidence="2">Cofactor biosynthesis; ubiquinone biosynthesis.</text>
</comment>
<comment type="similarity">
    <text evidence="3">Belongs to the UbiH/COQ6 family.</text>
</comment>
<accession>A0A1N7JJ96</accession>
<evidence type="ECO:0000256" key="7">
    <source>
        <dbReference type="ARBA" id="ARBA00023033"/>
    </source>
</evidence>
<dbReference type="InterPro" id="IPR051205">
    <property type="entry name" value="UbiH/COQ6_monooxygenase"/>
</dbReference>
<dbReference type="AlphaFoldDB" id="A0A1N7JJ96"/>
<evidence type="ECO:0000313" key="9">
    <source>
        <dbReference type="EMBL" id="SIS49397.1"/>
    </source>
</evidence>
<dbReference type="GO" id="GO:0006744">
    <property type="term" value="P:ubiquinone biosynthetic process"/>
    <property type="evidence" value="ECO:0007669"/>
    <property type="project" value="UniProtKB-UniPathway"/>
</dbReference>
<evidence type="ECO:0000313" key="10">
    <source>
        <dbReference type="Proteomes" id="UP000186098"/>
    </source>
</evidence>
<dbReference type="SUPFAM" id="SSF51905">
    <property type="entry name" value="FAD/NAD(P)-binding domain"/>
    <property type="match status" value="1"/>
</dbReference>
<sequence>MSEHSTDILIAGGGPAGLIAAAAFGAEGYRVTCVDPAPPVTDETASGADMRTSALLQPSVRLLERAGIWDSLAPHGAALSTMRILDAGKGCARERPHPLMHDFKAEDISDQPFGWNFPNWAIRREALARIERLPNVRFLPGRAVEGVVARDDTALARLDDGTRLSAQLVVGADGRNSPLREGLGIRTRRISYGQKALAFAVTHPSPHENISTEIHASGGPFTLVPLPDRAGSPSSAVVWMEKGPEAERLAALPLPDFEAALNARAFEALGPLRVATRIAVWPIISQIALGFTGPRVALMAEAAHVVPPIGAQGLNMSLADLACLIELANRNRAELGNPAMLTAYQRRRWPEVAARIAAVDALNRTSMAGTPPVQIFRAGLLDMIHRIPTLRKGLMRVGLGAGV</sequence>
<dbReference type="GO" id="GO:0016705">
    <property type="term" value="F:oxidoreductase activity, acting on paired donors, with incorporation or reduction of molecular oxygen"/>
    <property type="evidence" value="ECO:0007669"/>
    <property type="project" value="InterPro"/>
</dbReference>
<evidence type="ECO:0000256" key="4">
    <source>
        <dbReference type="ARBA" id="ARBA00022630"/>
    </source>
</evidence>
<dbReference type="GO" id="GO:0004497">
    <property type="term" value="F:monooxygenase activity"/>
    <property type="evidence" value="ECO:0007669"/>
    <property type="project" value="UniProtKB-KW"/>
</dbReference>
<dbReference type="RefSeq" id="WP_076362938.1">
    <property type="nucleotide sequence ID" value="NZ_FTOM01000001.1"/>
</dbReference>
<evidence type="ECO:0000256" key="2">
    <source>
        <dbReference type="ARBA" id="ARBA00004749"/>
    </source>
</evidence>
<dbReference type="UniPathway" id="UPA00232"/>
<protein>
    <submittedName>
        <fullName evidence="9">2-octaprenyl-6-methoxyphenol hydroxylase</fullName>
    </submittedName>
</protein>
<name>A0A1N7JJ96_9RHOB</name>
<dbReference type="InterPro" id="IPR010971">
    <property type="entry name" value="UbiH/COQ6"/>
</dbReference>
<comment type="cofactor">
    <cofactor evidence="1">
        <name>FAD</name>
        <dbReference type="ChEBI" id="CHEBI:57692"/>
    </cofactor>
</comment>
<dbReference type="Gene3D" id="3.50.50.60">
    <property type="entry name" value="FAD/NAD(P)-binding domain"/>
    <property type="match status" value="2"/>
</dbReference>
<reference evidence="10" key="1">
    <citation type="submission" date="2017-01" db="EMBL/GenBank/DDBJ databases">
        <authorList>
            <person name="Varghese N."/>
            <person name="Submissions S."/>
        </authorList>
    </citation>
    <scope>NUCLEOTIDE SEQUENCE [LARGE SCALE GENOMIC DNA]</scope>
    <source>
        <strain evidence="10">DSM 18714</strain>
    </source>
</reference>
<dbReference type="NCBIfam" id="TIGR01988">
    <property type="entry name" value="Ubi-OHases"/>
    <property type="match status" value="1"/>
</dbReference>
<proteinExistence type="inferred from homology"/>
<dbReference type="STRING" id="407234.SAMN05421795_10149"/>
<feature type="domain" description="FAD-binding" evidence="8">
    <location>
        <begin position="6"/>
        <end position="353"/>
    </location>
</feature>
<dbReference type="NCBIfam" id="NF005691">
    <property type="entry name" value="PRK07494.1"/>
    <property type="match status" value="1"/>
</dbReference>
<dbReference type="PANTHER" id="PTHR43876:SF7">
    <property type="entry name" value="UBIQUINONE BIOSYNTHESIS MONOOXYGENASE COQ6, MITOCHONDRIAL"/>
    <property type="match status" value="1"/>
</dbReference>
<organism evidence="9 10">
    <name type="scientific">Phaeovulum vinaykumarii</name>
    <dbReference type="NCBI Taxonomy" id="407234"/>
    <lineage>
        <taxon>Bacteria</taxon>
        <taxon>Pseudomonadati</taxon>
        <taxon>Pseudomonadota</taxon>
        <taxon>Alphaproteobacteria</taxon>
        <taxon>Rhodobacterales</taxon>
        <taxon>Paracoccaceae</taxon>
        <taxon>Phaeovulum</taxon>
    </lineage>
</organism>
<dbReference type="PANTHER" id="PTHR43876">
    <property type="entry name" value="UBIQUINONE BIOSYNTHESIS MONOOXYGENASE COQ6, MITOCHONDRIAL"/>
    <property type="match status" value="1"/>
</dbReference>
<evidence type="ECO:0000259" key="8">
    <source>
        <dbReference type="Pfam" id="PF01494"/>
    </source>
</evidence>